<feature type="domain" description="Glycogen debranching enzyme C-terminal" evidence="1">
    <location>
        <begin position="232"/>
        <end position="590"/>
    </location>
</feature>
<reference evidence="2" key="2">
    <citation type="submission" date="2021-04" db="EMBL/GenBank/DDBJ databases">
        <authorList>
            <person name="Gilroy R."/>
        </authorList>
    </citation>
    <scope>NUCLEOTIDE SEQUENCE</scope>
    <source>
        <strain evidence="2">ChiHjej12B11-16260</strain>
    </source>
</reference>
<dbReference type="InterPro" id="IPR010401">
    <property type="entry name" value="AGL/Gdb1"/>
</dbReference>
<evidence type="ECO:0000259" key="1">
    <source>
        <dbReference type="Pfam" id="PF06202"/>
    </source>
</evidence>
<reference evidence="2" key="1">
    <citation type="journal article" date="2021" name="PeerJ">
        <title>Extensive microbial diversity within the chicken gut microbiome revealed by metagenomics and culture.</title>
        <authorList>
            <person name="Gilroy R."/>
            <person name="Ravi A."/>
            <person name="Getino M."/>
            <person name="Pursley I."/>
            <person name="Horton D.L."/>
            <person name="Alikhan N.F."/>
            <person name="Baker D."/>
            <person name="Gharbi K."/>
            <person name="Hall N."/>
            <person name="Watson M."/>
            <person name="Adriaenssens E.M."/>
            <person name="Foster-Nyarko E."/>
            <person name="Jarju S."/>
            <person name="Secka A."/>
            <person name="Antonio M."/>
            <person name="Oren A."/>
            <person name="Chaudhuri R.R."/>
            <person name="La Ragione R."/>
            <person name="Hildebrand F."/>
            <person name="Pallen M.J."/>
        </authorList>
    </citation>
    <scope>NUCLEOTIDE SEQUENCE</scope>
    <source>
        <strain evidence="2">ChiHjej12B11-16260</strain>
    </source>
</reference>
<evidence type="ECO:0000313" key="3">
    <source>
        <dbReference type="Proteomes" id="UP000824246"/>
    </source>
</evidence>
<proteinExistence type="predicted"/>
<dbReference type="Pfam" id="PF06202">
    <property type="entry name" value="GDE_C"/>
    <property type="match status" value="1"/>
</dbReference>
<comment type="caution">
    <text evidence="2">The sequence shown here is derived from an EMBL/GenBank/DDBJ whole genome shotgun (WGS) entry which is preliminary data.</text>
</comment>
<dbReference type="PANTHER" id="PTHR10569">
    <property type="entry name" value="GLYCOGEN DEBRANCHING ENZYME"/>
    <property type="match status" value="1"/>
</dbReference>
<protein>
    <recommendedName>
        <fullName evidence="1">Glycogen debranching enzyme C-terminal domain-containing protein</fullName>
    </recommendedName>
</protein>
<evidence type="ECO:0000313" key="2">
    <source>
        <dbReference type="EMBL" id="HIX46002.1"/>
    </source>
</evidence>
<dbReference type="InterPro" id="IPR012341">
    <property type="entry name" value="6hp_glycosidase-like_sf"/>
</dbReference>
<dbReference type="InterPro" id="IPR032790">
    <property type="entry name" value="GDE_C"/>
</dbReference>
<sequence length="747" mass="85124">MPEPVMTVDKMGIDVTPGENREYSYTDKRSGYYYGRTHESHFGAWHAGWNVAQRRVVSDYDLYVDGLLLPRDSAAVTVYPHYLARRYPQAVEQFYMVDDRALLALALSDVKGDSIAMALDTGLLSSPRYEDGILWYVPRESPDSLLAVTSYKEAQGSFAAGRLCYPVAAKGFLMAYGSEKTCRDNIAAFREEGSSWLDVRRTRMNGIVAYSNPMQSNSDSLDKAIAWLLLTTDQLVTRQQGRGIYAGLPWFNEYWGRDMFISMPGATLVTGEFDVTREILADFSRFQDTAAASPTRGRIPNRANMDGILYNTADGTPRFVMQVADYVRYSGDTAFIREIYPAVALSIQSSIDRFIDKDGYLCHADADTWMDVVREGIPGSPRGNRANDIQALWYYQLKDGAYMARYMGETADAEAWEKRAEELRRKFASDFCDTTTYCVYDHLNADGSKDRQVRPNQLYTFELIDDTAFCMHVTRRVWEELVYPWGVGSLSQYDDNFHPQHENWHYYHKDDAYHNGTVWLWNNGVAMQRMIQFGQPDIAWQLFDNMNRQALVQGAVGSLSENADAHPREGADWAGRSGTFLQAWSNAEQLRVWYQYFLGIRPDMINRTITVSPQMPSAITSLTWSERIGKGCLIGAYERTDKETSYAYVLRDEDAMLHLCIPLFAPVDVELKRGEMLLASVEGTQLTLKVRGTDGKDVLNITAEQDGESVRRQQEYDRFFEGTAFCQPVQRDNLKAFSEYHEIPLTY</sequence>
<dbReference type="GO" id="GO:0005980">
    <property type="term" value="P:glycogen catabolic process"/>
    <property type="evidence" value="ECO:0007669"/>
    <property type="project" value="InterPro"/>
</dbReference>
<dbReference type="GO" id="GO:0004134">
    <property type="term" value="F:4-alpha-glucanotransferase activity"/>
    <property type="evidence" value="ECO:0007669"/>
    <property type="project" value="InterPro"/>
</dbReference>
<accession>A0A9D1VSS8</accession>
<dbReference type="Proteomes" id="UP000824246">
    <property type="component" value="Unassembled WGS sequence"/>
</dbReference>
<dbReference type="PANTHER" id="PTHR10569:SF2">
    <property type="entry name" value="GLYCOGEN DEBRANCHING ENZYME"/>
    <property type="match status" value="1"/>
</dbReference>
<dbReference type="EMBL" id="DXFB01000189">
    <property type="protein sequence ID" value="HIX46002.1"/>
    <property type="molecule type" value="Genomic_DNA"/>
</dbReference>
<dbReference type="AlphaFoldDB" id="A0A9D1VSS8"/>
<organism evidence="2 3">
    <name type="scientific">Candidatus Barnesiella excrementipullorum</name>
    <dbReference type="NCBI Taxonomy" id="2838479"/>
    <lineage>
        <taxon>Bacteria</taxon>
        <taxon>Pseudomonadati</taxon>
        <taxon>Bacteroidota</taxon>
        <taxon>Bacteroidia</taxon>
        <taxon>Bacteroidales</taxon>
        <taxon>Barnesiellaceae</taxon>
        <taxon>Barnesiella</taxon>
    </lineage>
</organism>
<dbReference type="Gene3D" id="1.50.10.10">
    <property type="match status" value="1"/>
</dbReference>
<dbReference type="InterPro" id="IPR008928">
    <property type="entry name" value="6-hairpin_glycosidase_sf"/>
</dbReference>
<dbReference type="GO" id="GO:0004135">
    <property type="term" value="F:amylo-alpha-1,6-glucosidase activity"/>
    <property type="evidence" value="ECO:0007669"/>
    <property type="project" value="InterPro"/>
</dbReference>
<dbReference type="SUPFAM" id="SSF48208">
    <property type="entry name" value="Six-hairpin glycosidases"/>
    <property type="match status" value="1"/>
</dbReference>
<name>A0A9D1VSS8_9BACT</name>
<gene>
    <name evidence="2" type="ORF">H9982_07250</name>
</gene>